<protein>
    <submittedName>
        <fullName evidence="2">Uncharacterized protein</fullName>
    </submittedName>
</protein>
<evidence type="ECO:0000256" key="1">
    <source>
        <dbReference type="SAM" id="MobiDB-lite"/>
    </source>
</evidence>
<sequence length="164" mass="17375">MQSEEETVGNIMKHDKSAAVIFSQLKCHRNQAAHIRDVLGVVANRRVGTLQHSGSKKPVSVTIVSERLEDPNAAENESTHKGTDSANNGSSSDLNATQEAKVQTEGANSSNNEANSNSNSVQNESTQTETTNNGGSSEVNSTLNESTQTESNEQSGTTNNEANS</sequence>
<evidence type="ECO:0000313" key="2">
    <source>
        <dbReference type="EMBL" id="GJT61657.1"/>
    </source>
</evidence>
<feature type="region of interest" description="Disordered" evidence="1">
    <location>
        <begin position="51"/>
        <end position="164"/>
    </location>
</feature>
<gene>
    <name evidence="2" type="ORF">Tco_1005190</name>
</gene>
<name>A0ABQ5FGG7_9ASTR</name>
<comment type="caution">
    <text evidence="2">The sequence shown here is derived from an EMBL/GenBank/DDBJ whole genome shotgun (WGS) entry which is preliminary data.</text>
</comment>
<feature type="compositionally biased region" description="Polar residues" evidence="1">
    <location>
        <begin position="138"/>
        <end position="164"/>
    </location>
</feature>
<accession>A0ABQ5FGG7</accession>
<organism evidence="2 3">
    <name type="scientific">Tanacetum coccineum</name>
    <dbReference type="NCBI Taxonomy" id="301880"/>
    <lineage>
        <taxon>Eukaryota</taxon>
        <taxon>Viridiplantae</taxon>
        <taxon>Streptophyta</taxon>
        <taxon>Embryophyta</taxon>
        <taxon>Tracheophyta</taxon>
        <taxon>Spermatophyta</taxon>
        <taxon>Magnoliopsida</taxon>
        <taxon>eudicotyledons</taxon>
        <taxon>Gunneridae</taxon>
        <taxon>Pentapetalae</taxon>
        <taxon>asterids</taxon>
        <taxon>campanulids</taxon>
        <taxon>Asterales</taxon>
        <taxon>Asteraceae</taxon>
        <taxon>Asteroideae</taxon>
        <taxon>Anthemideae</taxon>
        <taxon>Anthemidinae</taxon>
        <taxon>Tanacetum</taxon>
    </lineage>
</organism>
<proteinExistence type="predicted"/>
<reference evidence="2" key="2">
    <citation type="submission" date="2022-01" db="EMBL/GenBank/DDBJ databases">
        <authorList>
            <person name="Yamashiro T."/>
            <person name="Shiraishi A."/>
            <person name="Satake H."/>
            <person name="Nakayama K."/>
        </authorList>
    </citation>
    <scope>NUCLEOTIDE SEQUENCE</scope>
</reference>
<dbReference type="Proteomes" id="UP001151760">
    <property type="component" value="Unassembled WGS sequence"/>
</dbReference>
<evidence type="ECO:0000313" key="3">
    <source>
        <dbReference type="Proteomes" id="UP001151760"/>
    </source>
</evidence>
<keyword evidence="3" id="KW-1185">Reference proteome</keyword>
<feature type="compositionally biased region" description="Polar residues" evidence="1">
    <location>
        <begin position="84"/>
        <end position="101"/>
    </location>
</feature>
<dbReference type="EMBL" id="BQNB010017307">
    <property type="protein sequence ID" value="GJT61657.1"/>
    <property type="molecule type" value="Genomic_DNA"/>
</dbReference>
<reference evidence="2" key="1">
    <citation type="journal article" date="2022" name="Int. J. Mol. Sci.">
        <title>Draft Genome of Tanacetum Coccineum: Genomic Comparison of Closely Related Tanacetum-Family Plants.</title>
        <authorList>
            <person name="Yamashiro T."/>
            <person name="Shiraishi A."/>
            <person name="Nakayama K."/>
            <person name="Satake H."/>
        </authorList>
    </citation>
    <scope>NUCLEOTIDE SEQUENCE</scope>
</reference>
<feature type="compositionally biased region" description="Low complexity" evidence="1">
    <location>
        <begin position="107"/>
        <end position="137"/>
    </location>
</feature>